<organism evidence="10 11">
    <name type="scientific">Bailinhaonella thermotolerans</name>
    <dbReference type="NCBI Taxonomy" id="1070861"/>
    <lineage>
        <taxon>Bacteria</taxon>
        <taxon>Bacillati</taxon>
        <taxon>Actinomycetota</taxon>
        <taxon>Actinomycetes</taxon>
        <taxon>Streptosporangiales</taxon>
        <taxon>Streptosporangiaceae</taxon>
        <taxon>Bailinhaonella</taxon>
    </lineage>
</organism>
<dbReference type="OrthoDB" id="7375466at2"/>
<feature type="transmembrane region" description="Helical" evidence="8">
    <location>
        <begin position="313"/>
        <end position="334"/>
    </location>
</feature>
<dbReference type="InterPro" id="IPR011701">
    <property type="entry name" value="MFS"/>
</dbReference>
<evidence type="ECO:0000256" key="7">
    <source>
        <dbReference type="SAM" id="MobiDB-lite"/>
    </source>
</evidence>
<keyword evidence="5 8" id="KW-1133">Transmembrane helix</keyword>
<dbReference type="Gene3D" id="1.20.1720.10">
    <property type="entry name" value="Multidrug resistance protein D"/>
    <property type="match status" value="1"/>
</dbReference>
<feature type="transmembrane region" description="Helical" evidence="8">
    <location>
        <begin position="524"/>
        <end position="543"/>
    </location>
</feature>
<name>A0A3A4B680_9ACTN</name>
<accession>A0A3A4B680</accession>
<dbReference type="PANTHER" id="PTHR42718:SF42">
    <property type="entry name" value="EXPORT PROTEIN"/>
    <property type="match status" value="1"/>
</dbReference>
<feature type="transmembrane region" description="Helical" evidence="8">
    <location>
        <begin position="287"/>
        <end position="307"/>
    </location>
</feature>
<dbReference type="InterPro" id="IPR036259">
    <property type="entry name" value="MFS_trans_sf"/>
</dbReference>
<dbReference type="InterPro" id="IPR004638">
    <property type="entry name" value="EmrB-like"/>
</dbReference>
<feature type="transmembrane region" description="Helical" evidence="8">
    <location>
        <begin position="166"/>
        <end position="189"/>
    </location>
</feature>
<keyword evidence="4 8" id="KW-0812">Transmembrane</keyword>
<evidence type="ECO:0000256" key="1">
    <source>
        <dbReference type="ARBA" id="ARBA00004651"/>
    </source>
</evidence>
<feature type="compositionally biased region" description="Basic residues" evidence="7">
    <location>
        <begin position="8"/>
        <end position="30"/>
    </location>
</feature>
<dbReference type="PANTHER" id="PTHR42718">
    <property type="entry name" value="MAJOR FACILITATOR SUPERFAMILY MULTIDRUG TRANSPORTER MFSC"/>
    <property type="match status" value="1"/>
</dbReference>
<feature type="transmembrane region" description="Helical" evidence="8">
    <location>
        <begin position="447"/>
        <end position="472"/>
    </location>
</feature>
<keyword evidence="2" id="KW-0813">Transport</keyword>
<evidence type="ECO:0000256" key="5">
    <source>
        <dbReference type="ARBA" id="ARBA00022989"/>
    </source>
</evidence>
<dbReference type="InterPro" id="IPR020846">
    <property type="entry name" value="MFS_dom"/>
</dbReference>
<reference evidence="10 11" key="1">
    <citation type="submission" date="2018-09" db="EMBL/GenBank/DDBJ databases">
        <title>YIM 75507 draft genome.</title>
        <authorList>
            <person name="Tang S."/>
            <person name="Feng Y."/>
        </authorList>
    </citation>
    <scope>NUCLEOTIDE SEQUENCE [LARGE SCALE GENOMIC DNA]</scope>
    <source>
        <strain evidence="10 11">YIM 75507</strain>
    </source>
</reference>
<dbReference type="PROSITE" id="PS50850">
    <property type="entry name" value="MFS"/>
    <property type="match status" value="1"/>
</dbReference>
<feature type="compositionally biased region" description="Low complexity" evidence="7">
    <location>
        <begin position="37"/>
        <end position="46"/>
    </location>
</feature>
<dbReference type="SUPFAM" id="SSF103473">
    <property type="entry name" value="MFS general substrate transporter"/>
    <property type="match status" value="1"/>
</dbReference>
<evidence type="ECO:0000259" key="9">
    <source>
        <dbReference type="PROSITE" id="PS50850"/>
    </source>
</evidence>
<feature type="transmembrane region" description="Helical" evidence="8">
    <location>
        <begin position="382"/>
        <end position="402"/>
    </location>
</feature>
<evidence type="ECO:0000313" key="11">
    <source>
        <dbReference type="Proteomes" id="UP000265768"/>
    </source>
</evidence>
<feature type="region of interest" description="Disordered" evidence="7">
    <location>
        <begin position="1"/>
        <end position="86"/>
    </location>
</feature>
<gene>
    <name evidence="10" type="ORF">D5H75_05175</name>
</gene>
<dbReference type="Pfam" id="PF07690">
    <property type="entry name" value="MFS_1"/>
    <property type="match status" value="1"/>
</dbReference>
<keyword evidence="3" id="KW-1003">Cell membrane</keyword>
<comment type="subcellular location">
    <subcellularLocation>
        <location evidence="1">Cell membrane</location>
        <topology evidence="1">Multi-pass membrane protein</topology>
    </subcellularLocation>
</comment>
<comment type="caution">
    <text evidence="10">The sequence shown here is derived from an EMBL/GenBank/DDBJ whole genome shotgun (WGS) entry which is preliminary data.</text>
</comment>
<dbReference type="CDD" id="cd17321">
    <property type="entry name" value="MFS_MMR_MDR_like"/>
    <property type="match status" value="1"/>
</dbReference>
<evidence type="ECO:0000256" key="3">
    <source>
        <dbReference type="ARBA" id="ARBA00022475"/>
    </source>
</evidence>
<evidence type="ECO:0000313" key="10">
    <source>
        <dbReference type="EMBL" id="RJL36140.1"/>
    </source>
</evidence>
<feature type="compositionally biased region" description="Gly residues" evidence="7">
    <location>
        <begin position="61"/>
        <end position="79"/>
    </location>
</feature>
<dbReference type="GO" id="GO:0005886">
    <property type="term" value="C:plasma membrane"/>
    <property type="evidence" value="ECO:0007669"/>
    <property type="project" value="UniProtKB-SubCell"/>
</dbReference>
<feature type="transmembrane region" description="Helical" evidence="8">
    <location>
        <begin position="414"/>
        <end position="435"/>
    </location>
</feature>
<feature type="transmembrane region" description="Helical" evidence="8">
    <location>
        <begin position="142"/>
        <end position="159"/>
    </location>
</feature>
<evidence type="ECO:0000256" key="6">
    <source>
        <dbReference type="ARBA" id="ARBA00023136"/>
    </source>
</evidence>
<keyword evidence="11" id="KW-1185">Reference proteome</keyword>
<feature type="transmembrane region" description="Helical" evidence="8">
    <location>
        <begin position="223"/>
        <end position="242"/>
    </location>
</feature>
<dbReference type="Proteomes" id="UP000265768">
    <property type="component" value="Unassembled WGS sequence"/>
</dbReference>
<dbReference type="NCBIfam" id="TIGR00711">
    <property type="entry name" value="efflux_EmrB"/>
    <property type="match status" value="1"/>
</dbReference>
<proteinExistence type="predicted"/>
<feature type="transmembrane region" description="Helical" evidence="8">
    <location>
        <begin position="484"/>
        <end position="504"/>
    </location>
</feature>
<evidence type="ECO:0000256" key="4">
    <source>
        <dbReference type="ARBA" id="ARBA00022692"/>
    </source>
</evidence>
<dbReference type="Gene3D" id="1.20.1250.20">
    <property type="entry name" value="MFS general substrate transporter like domains"/>
    <property type="match status" value="1"/>
</dbReference>
<feature type="domain" description="Major facilitator superfamily (MFS) profile" evidence="9">
    <location>
        <begin position="100"/>
        <end position="547"/>
    </location>
</feature>
<dbReference type="AlphaFoldDB" id="A0A3A4B680"/>
<keyword evidence="6 8" id="KW-0472">Membrane</keyword>
<sequence length="555" mass="56873">MRPWSQAGRRRRTAAARPRRRARGRARRRHADGTRAGKGAVHAAGTRGAGAGRAGLRSDYGWGGSAGRGGRPGVTGGGERAVERGDGRDAGLSAARGRWLLVATILGSGMAFLDSSAVNVALPRLGEEMDASVSGLQWTVNAYMLTLSALVLLGGALGDRFGRRRVFVLGVVWFAAASLACGLAPNIGVLAVARAVQGVGAALLTPGSLALLQALFPADRRAWAIGVWSGLSGLAGVAGPLLGGWLVQTLGWRWVFFINLPLAVAVVLITLWQVPESSSPGHGRFDVPGAVLGALTLAGLTVCLIEAPSTGWGSPLGAGSLAVGLASAVAFVLVERRVSAPMLPPGIFRSRRFTGANLATLAIYAALSGVGFFLVIELQITSGYGALAAGSAMLPVTLLLMLLSGRAGSLSQRIGPRVPMTLGPLLAAAGTLLMLRVGPRASYVWDVLPGQVVFGLGLALTVAPLTATVLAAAEDRYAGLASGVNNAAARIAGLLAVAGLPTVVGLTGEAYKNPPLLDATYHRALWICAGLLALGGLISWLTIGPRPENVQDPRS</sequence>
<dbReference type="GO" id="GO:0022857">
    <property type="term" value="F:transmembrane transporter activity"/>
    <property type="evidence" value="ECO:0007669"/>
    <property type="project" value="InterPro"/>
</dbReference>
<feature type="transmembrane region" description="Helical" evidence="8">
    <location>
        <begin position="99"/>
        <end position="122"/>
    </location>
</feature>
<evidence type="ECO:0000256" key="8">
    <source>
        <dbReference type="SAM" id="Phobius"/>
    </source>
</evidence>
<feature type="transmembrane region" description="Helical" evidence="8">
    <location>
        <begin position="355"/>
        <end position="376"/>
    </location>
</feature>
<dbReference type="EMBL" id="QZEY01000001">
    <property type="protein sequence ID" value="RJL36140.1"/>
    <property type="molecule type" value="Genomic_DNA"/>
</dbReference>
<protein>
    <submittedName>
        <fullName evidence="10">DHA2 family efflux MFS transporter permease subunit</fullName>
    </submittedName>
</protein>
<feature type="transmembrane region" description="Helical" evidence="8">
    <location>
        <begin position="254"/>
        <end position="275"/>
    </location>
</feature>
<evidence type="ECO:0000256" key="2">
    <source>
        <dbReference type="ARBA" id="ARBA00022448"/>
    </source>
</evidence>